<feature type="repeat" description="PPR" evidence="2">
    <location>
        <begin position="247"/>
        <end position="281"/>
    </location>
</feature>
<dbReference type="FunFam" id="1.25.40.10:FF:000344">
    <property type="entry name" value="Pentatricopeptide repeat-containing protein"/>
    <property type="match status" value="1"/>
</dbReference>
<sequence length="614" mass="68040">MLLSLPAVAFLPLQPHSFLLPPQPFVFPTELAPSLRRNRRCAPPKSSTFLAGIPPVSAADGSLIVTPVPPSENDSYDDSHDWFDPATLSSFLVSSSSPAKVERLHAAALRRSLSSLTFVGNNLISAYARFFDLDSALKVFNAMPTRNVISWTAIINAHLWMNLDDEVIRLFVEMLESHVEANSMTYVCLLKSCGNSSKLELGRQIHACVLKGDWGNLIVNSTLVYFYAECRDITSAHRVFDRMPRKDVITWTTLISAHVQGGREQKALLMFQEMHGDDFAPNEFTVCSILTACGELKELSFGKQLHCAIVKGMYKNDVHVGTSLINMYSRCGEVWDARIVFNLMPNRNTVTWTSMISGYANCCLGEEAILLFQSMKQRRISASNLTTVSILSACGWVGSSSMGKEVHAQIIKNSICENIQIGSTLIWFYLKCGNYAYAVRVFEAMPVKDVVSWTAIISGLVNLGHGLEALKFLNGMLSEGVEPNPFTYSSALKACSKLEAVDNGKWIHAHVSKNVAFSNVFVDGALIDMYMRCGCTSDALRVFEMMEEHNLVSWKMMVVGYARNGLCQDALKFMYQMREEGFHVDDYVHATVLGACGDVNWESEGSADSCMSSV</sequence>
<dbReference type="Proteomes" id="UP000734854">
    <property type="component" value="Unassembled WGS sequence"/>
</dbReference>
<dbReference type="InterPro" id="IPR046960">
    <property type="entry name" value="PPR_At4g14850-like_plant"/>
</dbReference>
<organism evidence="3 4">
    <name type="scientific">Zingiber officinale</name>
    <name type="common">Ginger</name>
    <name type="synonym">Amomum zingiber</name>
    <dbReference type="NCBI Taxonomy" id="94328"/>
    <lineage>
        <taxon>Eukaryota</taxon>
        <taxon>Viridiplantae</taxon>
        <taxon>Streptophyta</taxon>
        <taxon>Embryophyta</taxon>
        <taxon>Tracheophyta</taxon>
        <taxon>Spermatophyta</taxon>
        <taxon>Magnoliopsida</taxon>
        <taxon>Liliopsida</taxon>
        <taxon>Zingiberales</taxon>
        <taxon>Zingiberaceae</taxon>
        <taxon>Zingiber</taxon>
    </lineage>
</organism>
<dbReference type="FunFam" id="1.25.40.10:FF:000730">
    <property type="entry name" value="Pentatricopeptide repeat-containing protein, chloroplastic"/>
    <property type="match status" value="1"/>
</dbReference>
<reference evidence="3 4" key="1">
    <citation type="submission" date="2020-08" db="EMBL/GenBank/DDBJ databases">
        <title>Plant Genome Project.</title>
        <authorList>
            <person name="Zhang R.-G."/>
        </authorList>
    </citation>
    <scope>NUCLEOTIDE SEQUENCE [LARGE SCALE GENOMIC DNA]</scope>
    <source>
        <tissue evidence="3">Rhizome</tissue>
    </source>
</reference>
<evidence type="ECO:0008006" key="5">
    <source>
        <dbReference type="Google" id="ProtNLM"/>
    </source>
</evidence>
<proteinExistence type="predicted"/>
<dbReference type="Pfam" id="PF01535">
    <property type="entry name" value="PPR"/>
    <property type="match status" value="2"/>
</dbReference>
<keyword evidence="1" id="KW-0677">Repeat</keyword>
<dbReference type="AlphaFoldDB" id="A0A8J5HT42"/>
<dbReference type="PANTHER" id="PTHR47926">
    <property type="entry name" value="PENTATRICOPEPTIDE REPEAT-CONTAINING PROTEIN"/>
    <property type="match status" value="1"/>
</dbReference>
<evidence type="ECO:0000313" key="4">
    <source>
        <dbReference type="Proteomes" id="UP000734854"/>
    </source>
</evidence>
<evidence type="ECO:0000313" key="3">
    <source>
        <dbReference type="EMBL" id="KAG6524479.1"/>
    </source>
</evidence>
<evidence type="ECO:0000256" key="2">
    <source>
        <dbReference type="PROSITE-ProRule" id="PRU00708"/>
    </source>
</evidence>
<dbReference type="NCBIfam" id="TIGR00756">
    <property type="entry name" value="PPR"/>
    <property type="match status" value="5"/>
</dbReference>
<feature type="repeat" description="PPR" evidence="2">
    <location>
        <begin position="348"/>
        <end position="382"/>
    </location>
</feature>
<dbReference type="PROSITE" id="PS51375">
    <property type="entry name" value="PPR"/>
    <property type="match status" value="4"/>
</dbReference>
<protein>
    <recommendedName>
        <fullName evidence="5">Pentatricopeptide repeat-containing protein</fullName>
    </recommendedName>
</protein>
<dbReference type="GO" id="GO:0009451">
    <property type="term" value="P:RNA modification"/>
    <property type="evidence" value="ECO:0007669"/>
    <property type="project" value="InterPro"/>
</dbReference>
<name>A0A8J5HT42_ZINOF</name>
<dbReference type="FunFam" id="1.25.40.10:FF:000073">
    <property type="entry name" value="Pentatricopeptide repeat-containing protein chloroplastic"/>
    <property type="match status" value="1"/>
</dbReference>
<gene>
    <name evidence="3" type="ORF">ZIOFF_014390</name>
</gene>
<keyword evidence="4" id="KW-1185">Reference proteome</keyword>
<dbReference type="Pfam" id="PF13041">
    <property type="entry name" value="PPR_2"/>
    <property type="match status" value="4"/>
</dbReference>
<dbReference type="InterPro" id="IPR002885">
    <property type="entry name" value="PPR_rpt"/>
</dbReference>
<accession>A0A8J5HT42</accession>
<dbReference type="FunFam" id="1.25.40.10:FF:000285">
    <property type="entry name" value="Pentatricopeptide repeat-containing protein, chloroplastic"/>
    <property type="match status" value="1"/>
</dbReference>
<dbReference type="OrthoDB" id="185373at2759"/>
<feature type="repeat" description="PPR" evidence="2">
    <location>
        <begin position="550"/>
        <end position="584"/>
    </location>
</feature>
<feature type="repeat" description="PPR" evidence="2">
    <location>
        <begin position="449"/>
        <end position="483"/>
    </location>
</feature>
<comment type="caution">
    <text evidence="3">The sequence shown here is derived from an EMBL/GenBank/DDBJ whole genome shotgun (WGS) entry which is preliminary data.</text>
</comment>
<dbReference type="EMBL" id="JACMSC010000004">
    <property type="protein sequence ID" value="KAG6524479.1"/>
    <property type="molecule type" value="Genomic_DNA"/>
</dbReference>
<evidence type="ECO:0000256" key="1">
    <source>
        <dbReference type="ARBA" id="ARBA00022737"/>
    </source>
</evidence>
<dbReference type="GO" id="GO:0003723">
    <property type="term" value="F:RNA binding"/>
    <property type="evidence" value="ECO:0007669"/>
    <property type="project" value="InterPro"/>
</dbReference>